<evidence type="ECO:0000313" key="2">
    <source>
        <dbReference type="EMBL" id="SEG76624.1"/>
    </source>
</evidence>
<dbReference type="Gene3D" id="2.60.120.10">
    <property type="entry name" value="Jelly Rolls"/>
    <property type="match status" value="1"/>
</dbReference>
<dbReference type="InterPro" id="IPR011051">
    <property type="entry name" value="RmlC_Cupin_sf"/>
</dbReference>
<evidence type="ECO:0000259" key="1">
    <source>
        <dbReference type="Pfam" id="PF00190"/>
    </source>
</evidence>
<dbReference type="OrthoDB" id="9791759at2"/>
<reference evidence="2 3" key="1">
    <citation type="submission" date="2016-10" db="EMBL/GenBank/DDBJ databases">
        <authorList>
            <person name="de Groot N.N."/>
        </authorList>
    </citation>
    <scope>NUCLEOTIDE SEQUENCE [LARGE SCALE GENOMIC DNA]</scope>
    <source>
        <strain evidence="2 3">DSM 26656</strain>
    </source>
</reference>
<dbReference type="Pfam" id="PF00190">
    <property type="entry name" value="Cupin_1"/>
    <property type="match status" value="1"/>
</dbReference>
<dbReference type="PANTHER" id="PTHR36448:SF2">
    <property type="entry name" value="CUPIN TYPE-1 DOMAIN-CONTAINING PROTEIN"/>
    <property type="match status" value="1"/>
</dbReference>
<dbReference type="CDD" id="cd02219">
    <property type="entry name" value="cupin_YjlB-like"/>
    <property type="match status" value="1"/>
</dbReference>
<name>A0A1H6CUI5_9HYPH</name>
<dbReference type="AlphaFoldDB" id="A0A1H6CUI5"/>
<dbReference type="PANTHER" id="PTHR36448">
    <property type="entry name" value="BLR7373 PROTEIN"/>
    <property type="match status" value="1"/>
</dbReference>
<sequence>MLKALYFKSSGAVPNNPTLPVLVYSGAFPEGESAMASGMEERFAENGWPPQWRNGIYPFHHYHCEGHEVLGIAAGEARLVLGGDGGEELTVRKGDVLLLPAGTGHCLMSATPDLIVVGAYPPDQQGDIQRDIATTAMKRAIAELPYPKRDPVLGAGGPLVDHWR</sequence>
<protein>
    <submittedName>
        <fullName evidence="2">Uncharacterized protein YjlB</fullName>
    </submittedName>
</protein>
<dbReference type="Proteomes" id="UP000236743">
    <property type="component" value="Unassembled WGS sequence"/>
</dbReference>
<dbReference type="EMBL" id="FNUY01000012">
    <property type="protein sequence ID" value="SEG76624.1"/>
    <property type="molecule type" value="Genomic_DNA"/>
</dbReference>
<dbReference type="PIRSF" id="PIRSF019307">
    <property type="entry name" value="UCP019307"/>
    <property type="match status" value="1"/>
</dbReference>
<dbReference type="InterPro" id="IPR047121">
    <property type="entry name" value="YjiB-like"/>
</dbReference>
<dbReference type="InterPro" id="IPR006045">
    <property type="entry name" value="Cupin_1"/>
</dbReference>
<keyword evidence="3" id="KW-1185">Reference proteome</keyword>
<dbReference type="InterPro" id="IPR014500">
    <property type="entry name" value="UCP019307_cupin"/>
</dbReference>
<organism evidence="2 3">
    <name type="scientific">Bosea lathyri</name>
    <dbReference type="NCBI Taxonomy" id="1036778"/>
    <lineage>
        <taxon>Bacteria</taxon>
        <taxon>Pseudomonadati</taxon>
        <taxon>Pseudomonadota</taxon>
        <taxon>Alphaproteobacteria</taxon>
        <taxon>Hyphomicrobiales</taxon>
        <taxon>Boseaceae</taxon>
        <taxon>Bosea</taxon>
    </lineage>
</organism>
<proteinExistence type="predicted"/>
<dbReference type="SUPFAM" id="SSF51182">
    <property type="entry name" value="RmlC-like cupins"/>
    <property type="match status" value="1"/>
</dbReference>
<evidence type="ECO:0000313" key="3">
    <source>
        <dbReference type="Proteomes" id="UP000236743"/>
    </source>
</evidence>
<dbReference type="InterPro" id="IPR014710">
    <property type="entry name" value="RmlC-like_jellyroll"/>
</dbReference>
<feature type="domain" description="Cupin type-1" evidence="1">
    <location>
        <begin position="54"/>
        <end position="124"/>
    </location>
</feature>
<gene>
    <name evidence="2" type="ORF">SAMN04488115_112132</name>
</gene>
<accession>A0A1H6CUI5</accession>
<dbReference type="RefSeq" id="WP_103874995.1">
    <property type="nucleotide sequence ID" value="NZ_FNUY01000012.1"/>
</dbReference>